<feature type="domain" description="Aspartyl/asparaginy/proline hydroxylase" evidence="4">
    <location>
        <begin position="195"/>
        <end position="353"/>
    </location>
</feature>
<name>A0ABS8G6L7_9ALTE</name>
<proteinExistence type="inferred from homology"/>
<comment type="caution">
    <text evidence="5">The sequence shown here is derived from an EMBL/GenBank/DDBJ whole genome shotgun (WGS) entry which is preliminary data.</text>
</comment>
<dbReference type="Proteomes" id="UP001520878">
    <property type="component" value="Unassembled WGS sequence"/>
</dbReference>
<dbReference type="SMART" id="SM00028">
    <property type="entry name" value="TPR"/>
    <property type="match status" value="2"/>
</dbReference>
<dbReference type="RefSeq" id="WP_229158649.1">
    <property type="nucleotide sequence ID" value="NZ_JAJEWP010000001.1"/>
</dbReference>
<dbReference type="SUPFAM" id="SSF51197">
    <property type="entry name" value="Clavaminate synthase-like"/>
    <property type="match status" value="1"/>
</dbReference>
<dbReference type="InterPro" id="IPR051821">
    <property type="entry name" value="Asp/Asn_beta-hydroxylase"/>
</dbReference>
<dbReference type="Pfam" id="PF05118">
    <property type="entry name" value="Asp_Arg_Hydrox"/>
    <property type="match status" value="1"/>
</dbReference>
<dbReference type="PANTHER" id="PTHR46332:SF5">
    <property type="entry name" value="ASPARTATE BETA-HYDROXYLASE DOMAIN CONTAINING 2"/>
    <property type="match status" value="1"/>
</dbReference>
<dbReference type="InterPro" id="IPR007803">
    <property type="entry name" value="Asp/Arg/Pro-Hydrxlase"/>
</dbReference>
<evidence type="ECO:0000256" key="3">
    <source>
        <dbReference type="ARBA" id="ARBA00023002"/>
    </source>
</evidence>
<organism evidence="5 6">
    <name type="scientific">Fluctibacter halophilus</name>
    <dbReference type="NCBI Taxonomy" id="226011"/>
    <lineage>
        <taxon>Bacteria</taxon>
        <taxon>Pseudomonadati</taxon>
        <taxon>Pseudomonadota</taxon>
        <taxon>Gammaproteobacteria</taxon>
        <taxon>Alteromonadales</taxon>
        <taxon>Alteromonadaceae</taxon>
        <taxon>Fluctibacter</taxon>
    </lineage>
</organism>
<dbReference type="InterPro" id="IPR019734">
    <property type="entry name" value="TPR_rpt"/>
</dbReference>
<dbReference type="EMBL" id="JAJEWP010000001">
    <property type="protein sequence ID" value="MCC2616053.1"/>
    <property type="molecule type" value="Genomic_DNA"/>
</dbReference>
<gene>
    <name evidence="5" type="ORF">LJ739_07355</name>
</gene>
<evidence type="ECO:0000256" key="1">
    <source>
        <dbReference type="ARBA" id="ARBA00007730"/>
    </source>
</evidence>
<evidence type="ECO:0000259" key="4">
    <source>
        <dbReference type="Pfam" id="PF05118"/>
    </source>
</evidence>
<dbReference type="InterPro" id="IPR011990">
    <property type="entry name" value="TPR-like_helical_dom_sf"/>
</dbReference>
<keyword evidence="3" id="KW-0560">Oxidoreductase</keyword>
<sequence length="375" mass="42138">MTTSVSPQVVQLLQQGHYQAARTAISEEYQQQTRSVAVCLSLAVACRGCGDTDAALKALDDALALSPHELTVLILKGDIYYDCDQPRLAMQCYRSALAVSPKPGDLPTDLRAAIQRVSERYQRIAAAMVRHIDASIDTATNTLPRFQQALRLLRGEAEIYHSKPRAFYYPGLPHRQFYPTDHFAWADELMASTPLIHTELQGLVDDDGFEPYMQKHQQGPTGHVHSLLDSNRWQALFLVKDGQPVSPYAECCPHTLRALAKVPLAEVPGRDPMVLFSRLVGGGHIPPHHGFFNTRLICHLPLTVPGGCRLRVGNETRQWQPGRLLVFDDSIEHEAWNDSHEQRDILIFDIWHPALHEHERHAISQLYQAIDSFDG</sequence>
<evidence type="ECO:0000313" key="6">
    <source>
        <dbReference type="Proteomes" id="UP001520878"/>
    </source>
</evidence>
<reference evidence="5 6" key="1">
    <citation type="submission" date="2021-10" db="EMBL/GenBank/DDBJ databases">
        <title>Draft genome of Aestuariibacter halophilus JC2043.</title>
        <authorList>
            <person name="Emsley S.A."/>
            <person name="Pfannmuller K.M."/>
            <person name="Ushijima B."/>
            <person name="Saw J.H."/>
            <person name="Videau P."/>
        </authorList>
    </citation>
    <scope>NUCLEOTIDE SEQUENCE [LARGE SCALE GENOMIC DNA]</scope>
    <source>
        <strain evidence="5 6">JC2043</strain>
    </source>
</reference>
<comment type="similarity">
    <text evidence="1">Belongs to the aspartyl/asparaginyl beta-hydroxylase family.</text>
</comment>
<dbReference type="Gene3D" id="1.25.40.10">
    <property type="entry name" value="Tetratricopeptide repeat domain"/>
    <property type="match status" value="1"/>
</dbReference>
<accession>A0ABS8G6L7</accession>
<keyword evidence="6" id="KW-1185">Reference proteome</keyword>
<dbReference type="SUPFAM" id="SSF48452">
    <property type="entry name" value="TPR-like"/>
    <property type="match status" value="1"/>
</dbReference>
<dbReference type="PANTHER" id="PTHR46332">
    <property type="entry name" value="ASPARTATE BETA-HYDROXYLASE DOMAIN-CONTAINING PROTEIN 2"/>
    <property type="match status" value="1"/>
</dbReference>
<dbReference type="Gene3D" id="2.60.120.330">
    <property type="entry name" value="B-lactam Antibiotic, Isopenicillin N Synthase, Chain"/>
    <property type="match status" value="1"/>
</dbReference>
<dbReference type="InterPro" id="IPR027443">
    <property type="entry name" value="IPNS-like_sf"/>
</dbReference>
<protein>
    <submittedName>
        <fullName evidence="5">Aspartyl/asparaginyl beta-hydroxylase domain-containing protein</fullName>
    </submittedName>
</protein>
<dbReference type="Pfam" id="PF13181">
    <property type="entry name" value="TPR_8"/>
    <property type="match status" value="1"/>
</dbReference>
<evidence type="ECO:0000313" key="5">
    <source>
        <dbReference type="EMBL" id="MCC2616053.1"/>
    </source>
</evidence>
<keyword evidence="2" id="KW-0223">Dioxygenase</keyword>
<evidence type="ECO:0000256" key="2">
    <source>
        <dbReference type="ARBA" id="ARBA00022964"/>
    </source>
</evidence>